<dbReference type="WBParaSite" id="ES5_v2.g22264.t1">
    <property type="protein sequence ID" value="ES5_v2.g22264.t1"/>
    <property type="gene ID" value="ES5_v2.g22264"/>
</dbReference>
<proteinExistence type="predicted"/>
<protein>
    <submittedName>
        <fullName evidence="2">Protein kinase domain-containing protein</fullName>
    </submittedName>
</protein>
<organism evidence="1 2">
    <name type="scientific">Panagrolaimus sp. ES5</name>
    <dbReference type="NCBI Taxonomy" id="591445"/>
    <lineage>
        <taxon>Eukaryota</taxon>
        <taxon>Metazoa</taxon>
        <taxon>Ecdysozoa</taxon>
        <taxon>Nematoda</taxon>
        <taxon>Chromadorea</taxon>
        <taxon>Rhabditida</taxon>
        <taxon>Tylenchina</taxon>
        <taxon>Panagrolaimomorpha</taxon>
        <taxon>Panagrolaimoidea</taxon>
        <taxon>Panagrolaimidae</taxon>
        <taxon>Panagrolaimus</taxon>
    </lineage>
</organism>
<sequence length="416" mass="47837">MKKKLKTQGKSSTMKLSRSEKEIEEAGFLVDEIKFQAMMTEYRKIGGVVVNEKKPKIGQMLGRCEVLAEIGSGNSIIFLGKIGWRLYAIKWSNNPDVNLRAEYEVSESCWKSDRILKCLQYTEESDFKYLLLELAGKDLNLISRRKNISIKTKFYFMFEVLKGIKQIHDAGFAHQDIKLQNSTFNLKDQKKVNLIDFGIVSKLDRNGICIDGQVGSYPFSARAALEEKLRGKEVDLESWVYSLLFAIKETLPWQPFVMKFQQHIECKKAFWGKKKDWKFLKNMPKQIVEIMDIIDGIKPGGPIDYNAINKLLKEVITGKYELIDGKFAHAPGPETLDMDYRYFQTRGERIGIKGRGDTFHMADNYVIYDGVAKWPFKCSKCHERALHVYTDVFENAAAGHIVPLVEDKNTNHLCKI</sequence>
<name>A0AC34FXR8_9BILA</name>
<reference evidence="2" key="1">
    <citation type="submission" date="2022-11" db="UniProtKB">
        <authorList>
            <consortium name="WormBaseParasite"/>
        </authorList>
    </citation>
    <scope>IDENTIFICATION</scope>
</reference>
<evidence type="ECO:0000313" key="2">
    <source>
        <dbReference type="WBParaSite" id="ES5_v2.g22264.t1"/>
    </source>
</evidence>
<accession>A0AC34FXR8</accession>
<dbReference type="Proteomes" id="UP000887579">
    <property type="component" value="Unplaced"/>
</dbReference>
<evidence type="ECO:0000313" key="1">
    <source>
        <dbReference type="Proteomes" id="UP000887579"/>
    </source>
</evidence>